<keyword evidence="3" id="KW-1185">Reference proteome</keyword>
<evidence type="ECO:0000256" key="1">
    <source>
        <dbReference type="SAM" id="MobiDB-lite"/>
    </source>
</evidence>
<name>A0A9D4ZLI8_ADICA</name>
<sequence>MGSASLRATTTTFCTSRSSRPLHTSPASPLHAAALFLCPLHATTRPLVSFSRRQQGPPHKS</sequence>
<evidence type="ECO:0000313" key="3">
    <source>
        <dbReference type="Proteomes" id="UP000886520"/>
    </source>
</evidence>
<dbReference type="EMBL" id="JABFUD020000007">
    <property type="protein sequence ID" value="KAI5077230.1"/>
    <property type="molecule type" value="Genomic_DNA"/>
</dbReference>
<dbReference type="AlphaFoldDB" id="A0A9D4ZLI8"/>
<proteinExistence type="predicted"/>
<protein>
    <submittedName>
        <fullName evidence="2">Uncharacterized protein</fullName>
    </submittedName>
</protein>
<feature type="non-terminal residue" evidence="2">
    <location>
        <position position="61"/>
    </location>
</feature>
<comment type="caution">
    <text evidence="2">The sequence shown here is derived from an EMBL/GenBank/DDBJ whole genome shotgun (WGS) entry which is preliminary data.</text>
</comment>
<dbReference type="Proteomes" id="UP000886520">
    <property type="component" value="Chromosome 7"/>
</dbReference>
<feature type="compositionally biased region" description="Low complexity" evidence="1">
    <location>
        <begin position="7"/>
        <end position="19"/>
    </location>
</feature>
<feature type="region of interest" description="Disordered" evidence="1">
    <location>
        <begin position="1"/>
        <end position="26"/>
    </location>
</feature>
<evidence type="ECO:0000313" key="2">
    <source>
        <dbReference type="EMBL" id="KAI5077230.1"/>
    </source>
</evidence>
<organism evidence="2 3">
    <name type="scientific">Adiantum capillus-veneris</name>
    <name type="common">Maidenhair fern</name>
    <dbReference type="NCBI Taxonomy" id="13818"/>
    <lineage>
        <taxon>Eukaryota</taxon>
        <taxon>Viridiplantae</taxon>
        <taxon>Streptophyta</taxon>
        <taxon>Embryophyta</taxon>
        <taxon>Tracheophyta</taxon>
        <taxon>Polypodiopsida</taxon>
        <taxon>Polypodiidae</taxon>
        <taxon>Polypodiales</taxon>
        <taxon>Pteridineae</taxon>
        <taxon>Pteridaceae</taxon>
        <taxon>Vittarioideae</taxon>
        <taxon>Adiantum</taxon>
    </lineage>
</organism>
<reference evidence="2" key="1">
    <citation type="submission" date="2021-01" db="EMBL/GenBank/DDBJ databases">
        <title>Adiantum capillus-veneris genome.</title>
        <authorList>
            <person name="Fang Y."/>
            <person name="Liao Q."/>
        </authorList>
    </citation>
    <scope>NUCLEOTIDE SEQUENCE</scope>
    <source>
        <strain evidence="2">H3</strain>
        <tissue evidence="2">Leaf</tissue>
    </source>
</reference>
<accession>A0A9D4ZLI8</accession>
<gene>
    <name evidence="2" type="ORF">GOP47_0007054</name>
</gene>